<feature type="non-terminal residue" evidence="1">
    <location>
        <position position="1"/>
    </location>
</feature>
<gene>
    <name evidence="1" type="ORF">CCACVL1_01248</name>
</gene>
<name>A0A1R3KKV0_COCAP</name>
<sequence>QPSGLVDPLYGISLGINPTYVNAPQPMFADMTAPYAGSSASAQEQELANTVSQPSGGLVDPLYGTSLGVNPTYASTPQSMFADTPAPYANAGESGQLQSVGVQPQMLAASWNGPVAPSYSNSTPVTDALTDAFPTSANGNPPSGEPLDAMGRDLARAGVFGPYSAAKAAADADPGVLLASVDVNRRPRDEMLLEGGGGGPGLGGGGGRSFAGESSGTGRAGLMDAAEAEGVAGARSIREGIYEFKTTDNEPYVGQSGNIDQRLQRHVENGKLNAEDVESVQRTEVWWKNCA</sequence>
<dbReference type="AlphaFoldDB" id="A0A1R3KKV0"/>
<reference evidence="1 2" key="1">
    <citation type="submission" date="2013-09" db="EMBL/GenBank/DDBJ databases">
        <title>Corchorus capsularis genome sequencing.</title>
        <authorList>
            <person name="Alam M."/>
            <person name="Haque M.S."/>
            <person name="Islam M.S."/>
            <person name="Emdad E.M."/>
            <person name="Islam M.M."/>
            <person name="Ahmed B."/>
            <person name="Halim A."/>
            <person name="Hossen Q.M.M."/>
            <person name="Hossain M.Z."/>
            <person name="Ahmed R."/>
            <person name="Khan M.M."/>
            <person name="Islam R."/>
            <person name="Rashid M.M."/>
            <person name="Khan S.A."/>
            <person name="Rahman M.S."/>
            <person name="Alam M."/>
        </authorList>
    </citation>
    <scope>NUCLEOTIDE SEQUENCE [LARGE SCALE GENOMIC DNA]</scope>
    <source>
        <strain evidence="2">cv. CVL-1</strain>
        <tissue evidence="1">Whole seedling</tissue>
    </source>
</reference>
<organism evidence="1 2">
    <name type="scientific">Corchorus capsularis</name>
    <name type="common">Jute</name>
    <dbReference type="NCBI Taxonomy" id="210143"/>
    <lineage>
        <taxon>Eukaryota</taxon>
        <taxon>Viridiplantae</taxon>
        <taxon>Streptophyta</taxon>
        <taxon>Embryophyta</taxon>
        <taxon>Tracheophyta</taxon>
        <taxon>Spermatophyta</taxon>
        <taxon>Magnoliopsida</taxon>
        <taxon>eudicotyledons</taxon>
        <taxon>Gunneridae</taxon>
        <taxon>Pentapetalae</taxon>
        <taxon>rosids</taxon>
        <taxon>malvids</taxon>
        <taxon>Malvales</taxon>
        <taxon>Malvaceae</taxon>
        <taxon>Grewioideae</taxon>
        <taxon>Apeibeae</taxon>
        <taxon>Corchorus</taxon>
    </lineage>
</organism>
<dbReference type="EMBL" id="AWWV01004258">
    <property type="protein sequence ID" value="OMP07689.1"/>
    <property type="molecule type" value="Genomic_DNA"/>
</dbReference>
<keyword evidence="2" id="KW-1185">Reference proteome</keyword>
<protein>
    <recommendedName>
        <fullName evidence="3">GIY-YIG domain-containing protein</fullName>
    </recommendedName>
</protein>
<evidence type="ECO:0000313" key="1">
    <source>
        <dbReference type="EMBL" id="OMP07689.1"/>
    </source>
</evidence>
<comment type="caution">
    <text evidence="1">The sequence shown here is derived from an EMBL/GenBank/DDBJ whole genome shotgun (WGS) entry which is preliminary data.</text>
</comment>
<dbReference type="CDD" id="cd00719">
    <property type="entry name" value="GIY-YIG_SF"/>
    <property type="match status" value="1"/>
</dbReference>
<dbReference type="Gramene" id="OMP07689">
    <property type="protein sequence ID" value="OMP07689"/>
    <property type="gene ID" value="CCACVL1_01248"/>
</dbReference>
<evidence type="ECO:0008006" key="3">
    <source>
        <dbReference type="Google" id="ProtNLM"/>
    </source>
</evidence>
<proteinExistence type="predicted"/>
<evidence type="ECO:0000313" key="2">
    <source>
        <dbReference type="Proteomes" id="UP000188268"/>
    </source>
</evidence>
<accession>A0A1R3KKV0</accession>
<dbReference type="Proteomes" id="UP000188268">
    <property type="component" value="Unassembled WGS sequence"/>
</dbReference>